<dbReference type="PROSITE" id="PS51746">
    <property type="entry name" value="PPM_2"/>
    <property type="match status" value="1"/>
</dbReference>
<comment type="caution">
    <text evidence="3">The sequence shown here is derived from an EMBL/GenBank/DDBJ whole genome shotgun (WGS) entry which is preliminary data.</text>
</comment>
<reference evidence="3 4" key="1">
    <citation type="submission" date="2019-07" db="EMBL/GenBank/DDBJ databases">
        <title>Draft genome assembly of a fouling barnacle, Amphibalanus amphitrite (Darwin, 1854): The first reference genome for Thecostraca.</title>
        <authorList>
            <person name="Kim W."/>
        </authorList>
    </citation>
    <scope>NUCLEOTIDE SEQUENCE [LARGE SCALE GENOMIC DNA]</scope>
    <source>
        <strain evidence="3">SNU_AA5</strain>
        <tissue evidence="3">Soma without cirri and trophi</tissue>
    </source>
</reference>
<keyword evidence="4" id="KW-1185">Reference proteome</keyword>
<feature type="domain" description="PPM-type phosphatase" evidence="2">
    <location>
        <begin position="153"/>
        <end position="465"/>
    </location>
</feature>
<feature type="compositionally biased region" description="Acidic residues" evidence="1">
    <location>
        <begin position="109"/>
        <end position="123"/>
    </location>
</feature>
<evidence type="ECO:0000256" key="1">
    <source>
        <dbReference type="SAM" id="MobiDB-lite"/>
    </source>
</evidence>
<dbReference type="PANTHER" id="PTHR21586:SF0">
    <property type="entry name" value="PP2C-LIKE DOMAIN-CONTAINING PROTEIN CG9801"/>
    <property type="match status" value="1"/>
</dbReference>
<name>A0A6A4VPE6_AMPAM</name>
<evidence type="ECO:0000259" key="2">
    <source>
        <dbReference type="PROSITE" id="PS51746"/>
    </source>
</evidence>
<accession>A0A6A4VPE6</accession>
<dbReference type="Proteomes" id="UP000440578">
    <property type="component" value="Unassembled WGS sequence"/>
</dbReference>
<dbReference type="InterPro" id="IPR053287">
    <property type="entry name" value="PP2C-like_domain"/>
</dbReference>
<sequence>MPSNIKKRFAGFLRQLSSNSHCAAADQSVADLRGNTDGCFITKYLNGELSRSEVAIDHARDAAQLPEQRIGPLQPTVVAAYTGPAGGLTAVPHRAQPVTSSEPGINYIDSDDESEEEPAPADDECLRRTQHDEIAGTVNWNRPHPRAFGSSVSLYECHPVTGVHAGEPIADAFGVVCRSNSALLALADGVNWGEKARLAARCAVHGCLDYLNRALFGAAASVQSTQDVFAALLQSFHAAHSLILQEGGMLTTLTAAAVVPCQLAQGRTRAKFVVCVCNVGDSLAYVFSSRHGVREITKGSHDINSMRDMRDALGALGPVAGQNPELNNLTLSMTQVEPGDIIFLTSDGVSDNFDPVVGKFVLPKKADEPSGGPQPPPGPAGGRGGGGTAPGSGRRRGSAEGAASRQADGRPARTGGQRHSSGRERPRGQTAAARLQDGAHTRAQGPVSQTGCSLVDCCSDFAFRLTTAKRRVLEDPELYTGGDGVELSRAEQRARRRRVCEKLAVVPGKLDHAFRRWPIR</sequence>
<dbReference type="SMART" id="SM00332">
    <property type="entry name" value="PP2Cc"/>
    <property type="match status" value="1"/>
</dbReference>
<dbReference type="Pfam" id="PF13672">
    <property type="entry name" value="PP2C_2"/>
    <property type="match status" value="1"/>
</dbReference>
<dbReference type="InterPro" id="IPR001932">
    <property type="entry name" value="PPM-type_phosphatase-like_dom"/>
</dbReference>
<feature type="compositionally biased region" description="Gly residues" evidence="1">
    <location>
        <begin position="380"/>
        <end position="390"/>
    </location>
</feature>
<gene>
    <name evidence="3" type="ORF">FJT64_010667</name>
</gene>
<protein>
    <submittedName>
        <fullName evidence="3">PP2C-like domain-containing protein</fullName>
    </submittedName>
</protein>
<evidence type="ECO:0000313" key="3">
    <source>
        <dbReference type="EMBL" id="KAF0291171.1"/>
    </source>
</evidence>
<dbReference type="SUPFAM" id="SSF81606">
    <property type="entry name" value="PP2C-like"/>
    <property type="match status" value="1"/>
</dbReference>
<dbReference type="Gene3D" id="3.60.40.10">
    <property type="entry name" value="PPM-type phosphatase domain"/>
    <property type="match status" value="1"/>
</dbReference>
<dbReference type="InterPro" id="IPR036457">
    <property type="entry name" value="PPM-type-like_dom_sf"/>
</dbReference>
<dbReference type="AlphaFoldDB" id="A0A6A4VPE6"/>
<evidence type="ECO:0000313" key="4">
    <source>
        <dbReference type="Proteomes" id="UP000440578"/>
    </source>
</evidence>
<proteinExistence type="predicted"/>
<feature type="region of interest" description="Disordered" evidence="1">
    <location>
        <begin position="363"/>
        <end position="449"/>
    </location>
</feature>
<dbReference type="PANTHER" id="PTHR21586">
    <property type="entry name" value="TIPA"/>
    <property type="match status" value="1"/>
</dbReference>
<organism evidence="3 4">
    <name type="scientific">Amphibalanus amphitrite</name>
    <name type="common">Striped barnacle</name>
    <name type="synonym">Balanus amphitrite</name>
    <dbReference type="NCBI Taxonomy" id="1232801"/>
    <lineage>
        <taxon>Eukaryota</taxon>
        <taxon>Metazoa</taxon>
        <taxon>Ecdysozoa</taxon>
        <taxon>Arthropoda</taxon>
        <taxon>Crustacea</taxon>
        <taxon>Multicrustacea</taxon>
        <taxon>Cirripedia</taxon>
        <taxon>Thoracica</taxon>
        <taxon>Thoracicalcarea</taxon>
        <taxon>Balanomorpha</taxon>
        <taxon>Balanoidea</taxon>
        <taxon>Balanidae</taxon>
        <taxon>Amphibalaninae</taxon>
        <taxon>Amphibalanus</taxon>
    </lineage>
</organism>
<dbReference type="OrthoDB" id="2556847at2759"/>
<feature type="region of interest" description="Disordered" evidence="1">
    <location>
        <begin position="91"/>
        <end position="123"/>
    </location>
</feature>
<dbReference type="EMBL" id="VIIS01001902">
    <property type="protein sequence ID" value="KAF0291171.1"/>
    <property type="molecule type" value="Genomic_DNA"/>
</dbReference>